<reference evidence="1" key="1">
    <citation type="submission" date="2020-09" db="EMBL/GenBank/DDBJ databases">
        <title>Bosea spartocytisi sp. nov. a root nodule endophyte of Spartocytisus supranubius in the high mountain ecosystem fo the Teide National Park (Canary Islands, Spain).</title>
        <authorList>
            <person name="Pulido-Suarez L."/>
            <person name="Peix A."/>
            <person name="Igual J.M."/>
            <person name="Socas-Perez N."/>
            <person name="Velazquez E."/>
            <person name="Flores-Felix J.D."/>
            <person name="Leon-Barrios M."/>
        </authorList>
    </citation>
    <scope>NUCLEOTIDE SEQUENCE</scope>
    <source>
        <strain evidence="1">SSUT16</strain>
    </source>
</reference>
<accession>A0A927EGF0</accession>
<comment type="caution">
    <text evidence="1">The sequence shown here is derived from an EMBL/GenBank/DDBJ whole genome shotgun (WGS) entry which is preliminary data.</text>
</comment>
<keyword evidence="2" id="KW-1185">Reference proteome</keyword>
<dbReference type="EMBL" id="JACXWY010000042">
    <property type="protein sequence ID" value="MBD3849529.1"/>
    <property type="molecule type" value="Genomic_DNA"/>
</dbReference>
<dbReference type="Proteomes" id="UP000619295">
    <property type="component" value="Unassembled WGS sequence"/>
</dbReference>
<name>A0A927EGF0_9HYPH</name>
<evidence type="ECO:0000313" key="2">
    <source>
        <dbReference type="Proteomes" id="UP000619295"/>
    </source>
</evidence>
<sequence length="116" mass="12475">MKFRLLTHVLILGLFVTATMLAALVSPARAGYVRMEREAMTAMSPDMPCCPNPKDKQPDCTTNCPAASFCLAKCFASEPTVFATLAQPVVVTLGRVGNEALRISRPGEPPARPPRS</sequence>
<organism evidence="1 2">
    <name type="scientific">Bosea spartocytisi</name>
    <dbReference type="NCBI Taxonomy" id="2773451"/>
    <lineage>
        <taxon>Bacteria</taxon>
        <taxon>Pseudomonadati</taxon>
        <taxon>Pseudomonadota</taxon>
        <taxon>Alphaproteobacteria</taxon>
        <taxon>Hyphomicrobiales</taxon>
        <taxon>Boseaceae</taxon>
        <taxon>Bosea</taxon>
    </lineage>
</organism>
<protein>
    <submittedName>
        <fullName evidence="1">Uncharacterized protein</fullName>
    </submittedName>
</protein>
<proteinExistence type="predicted"/>
<evidence type="ECO:0000313" key="1">
    <source>
        <dbReference type="EMBL" id="MBD3849529.1"/>
    </source>
</evidence>
<gene>
    <name evidence="1" type="ORF">IED13_27855</name>
</gene>
<dbReference type="AlphaFoldDB" id="A0A927EGF0"/>
<dbReference type="RefSeq" id="WP_191126067.1">
    <property type="nucleotide sequence ID" value="NZ_JACXWY010000042.1"/>
</dbReference>